<dbReference type="EMBL" id="CP011770">
    <property type="protein sequence ID" value="AKM09392.1"/>
    <property type="molecule type" value="Genomic_DNA"/>
</dbReference>
<dbReference type="InterPro" id="IPR036942">
    <property type="entry name" value="Beta-barrel_TonB_sf"/>
</dbReference>
<sequence>MNGLTVLPSIEFASGRTTMEAATASGDTPVCYDLKGYVTATLRLEYSVNEHVTLGIGARNLFDEYYTLTDGFPEPGRSVFMTARGRF</sequence>
<gene>
    <name evidence="4" type="ORF">AB433_04370</name>
</gene>
<proteinExistence type="predicted"/>
<dbReference type="AlphaFoldDB" id="A0A0G3XDW5"/>
<dbReference type="RefSeq" id="WP_047820082.1">
    <property type="nucleotide sequence ID" value="NZ_CP011770.1"/>
</dbReference>
<keyword evidence="2" id="KW-0472">Membrane</keyword>
<dbReference type="Proteomes" id="UP000035287">
    <property type="component" value="Chromosome"/>
</dbReference>
<dbReference type="GO" id="GO:0009279">
    <property type="term" value="C:cell outer membrane"/>
    <property type="evidence" value="ECO:0007669"/>
    <property type="project" value="UniProtKB-SubCell"/>
</dbReference>
<evidence type="ECO:0000313" key="4">
    <source>
        <dbReference type="EMBL" id="AKM09392.1"/>
    </source>
</evidence>
<name>A0A0G3XDW5_9SPHN</name>
<evidence type="ECO:0000256" key="1">
    <source>
        <dbReference type="ARBA" id="ARBA00004442"/>
    </source>
</evidence>
<dbReference type="PATRIC" id="fig|1348774.3.peg.918"/>
<reference evidence="4 5" key="1">
    <citation type="submission" date="2015-06" db="EMBL/GenBank/DDBJ databases">
        <authorList>
            <person name="Zeng Y."/>
            <person name="Huang Y."/>
        </authorList>
    </citation>
    <scope>NUCLEOTIDE SEQUENCE [LARGE SCALE GENOMIC DNA]</scope>
    <source>
        <strain evidence="4 5">PQ-2</strain>
    </source>
</reference>
<dbReference type="SUPFAM" id="SSF56935">
    <property type="entry name" value="Porins"/>
    <property type="match status" value="1"/>
</dbReference>
<protein>
    <submittedName>
        <fullName evidence="4">Uncharacterized protein</fullName>
    </submittedName>
</protein>
<keyword evidence="5" id="KW-1185">Reference proteome</keyword>
<comment type="subcellular location">
    <subcellularLocation>
        <location evidence="1">Cell outer membrane</location>
    </subcellularLocation>
</comment>
<organism evidence="4 5">
    <name type="scientific">Croceicoccus naphthovorans</name>
    <dbReference type="NCBI Taxonomy" id="1348774"/>
    <lineage>
        <taxon>Bacteria</taxon>
        <taxon>Pseudomonadati</taxon>
        <taxon>Pseudomonadota</taxon>
        <taxon>Alphaproteobacteria</taxon>
        <taxon>Sphingomonadales</taxon>
        <taxon>Erythrobacteraceae</taxon>
        <taxon>Croceicoccus</taxon>
    </lineage>
</organism>
<evidence type="ECO:0000313" key="5">
    <source>
        <dbReference type="Proteomes" id="UP000035287"/>
    </source>
</evidence>
<dbReference type="KEGG" id="cna:AB433_04370"/>
<evidence type="ECO:0000256" key="2">
    <source>
        <dbReference type="ARBA" id="ARBA00023136"/>
    </source>
</evidence>
<keyword evidence="3" id="KW-0998">Cell outer membrane</keyword>
<accession>A0A0G3XDW5</accession>
<dbReference type="Gene3D" id="2.40.170.20">
    <property type="entry name" value="TonB-dependent receptor, beta-barrel domain"/>
    <property type="match status" value="1"/>
</dbReference>
<dbReference type="STRING" id="1348774.AB433_04370"/>
<evidence type="ECO:0000256" key="3">
    <source>
        <dbReference type="ARBA" id="ARBA00023237"/>
    </source>
</evidence>